<comment type="similarity">
    <text evidence="1">Belongs to the HicA mRNA interferase family.</text>
</comment>
<comment type="caution">
    <text evidence="9">The sequence shown here is derived from an EMBL/GenBank/DDBJ whole genome shotgun (WGS) entry which is preliminary data.</text>
</comment>
<dbReference type="GO" id="GO:0016787">
    <property type="term" value="F:hydrolase activity"/>
    <property type="evidence" value="ECO:0007669"/>
    <property type="project" value="UniProtKB-KW"/>
</dbReference>
<evidence type="ECO:0000256" key="1">
    <source>
        <dbReference type="ARBA" id="ARBA00006620"/>
    </source>
</evidence>
<evidence type="ECO:0000313" key="9">
    <source>
        <dbReference type="EMBL" id="OOP74126.1"/>
    </source>
</evidence>
<dbReference type="RefSeq" id="WP_078114968.1">
    <property type="nucleotide sequence ID" value="NZ_MWMH01000002.1"/>
</dbReference>
<name>A0A1S9N9A3_CLOBE</name>
<dbReference type="AlphaFoldDB" id="A0A1S9N9A3"/>
<dbReference type="InterPro" id="IPR038570">
    <property type="entry name" value="HicA_sf"/>
</dbReference>
<proteinExistence type="inferred from homology"/>
<keyword evidence="6" id="KW-0694">RNA-binding</keyword>
<dbReference type="Proteomes" id="UP000190959">
    <property type="component" value="Unassembled WGS sequence"/>
</dbReference>
<keyword evidence="7" id="KW-0346">Stress response</keyword>
<evidence type="ECO:0000256" key="2">
    <source>
        <dbReference type="ARBA" id="ARBA00022649"/>
    </source>
</evidence>
<organism evidence="9 10">
    <name type="scientific">Clostridium beijerinckii</name>
    <name type="common">Clostridium MP</name>
    <dbReference type="NCBI Taxonomy" id="1520"/>
    <lineage>
        <taxon>Bacteria</taxon>
        <taxon>Bacillati</taxon>
        <taxon>Bacillota</taxon>
        <taxon>Clostridia</taxon>
        <taxon>Eubacteriales</taxon>
        <taxon>Clostridiaceae</taxon>
        <taxon>Clostridium</taxon>
    </lineage>
</organism>
<reference evidence="9 10" key="1">
    <citation type="submission" date="2017-02" db="EMBL/GenBank/DDBJ databases">
        <title>Genome sequence of Clostridium beijerinckii Br21.</title>
        <authorList>
            <person name="Fonseca B.C."/>
            <person name="Guazzaroni M.E."/>
            <person name="Riano-Pachon D.M."/>
            <person name="Reginatto V."/>
        </authorList>
    </citation>
    <scope>NUCLEOTIDE SEQUENCE [LARGE SCALE GENOMIC DNA]</scope>
    <source>
        <strain evidence="9 10">Br21</strain>
    </source>
</reference>
<keyword evidence="5" id="KW-0378">Hydrolase</keyword>
<dbReference type="SUPFAM" id="SSF54786">
    <property type="entry name" value="YcfA/nrd intein domain"/>
    <property type="match status" value="1"/>
</dbReference>
<protein>
    <recommendedName>
        <fullName evidence="11">YcfA-like protein</fullName>
    </recommendedName>
</protein>
<feature type="coiled-coil region" evidence="8">
    <location>
        <begin position="45"/>
        <end position="97"/>
    </location>
</feature>
<dbReference type="Gene3D" id="3.30.920.30">
    <property type="entry name" value="Hypothetical protein"/>
    <property type="match status" value="1"/>
</dbReference>
<keyword evidence="3" id="KW-0540">Nuclease</keyword>
<keyword evidence="4" id="KW-0255">Endonuclease</keyword>
<dbReference type="EMBL" id="MWMH01000002">
    <property type="protein sequence ID" value="OOP74126.1"/>
    <property type="molecule type" value="Genomic_DNA"/>
</dbReference>
<dbReference type="GO" id="GO:0004519">
    <property type="term" value="F:endonuclease activity"/>
    <property type="evidence" value="ECO:0007669"/>
    <property type="project" value="UniProtKB-KW"/>
</dbReference>
<keyword evidence="8" id="KW-0175">Coiled coil</keyword>
<evidence type="ECO:0000256" key="7">
    <source>
        <dbReference type="ARBA" id="ARBA00023016"/>
    </source>
</evidence>
<accession>A0A1S9N9A3</accession>
<dbReference type="GO" id="GO:0003729">
    <property type="term" value="F:mRNA binding"/>
    <property type="evidence" value="ECO:0007669"/>
    <property type="project" value="InterPro"/>
</dbReference>
<evidence type="ECO:0000256" key="8">
    <source>
        <dbReference type="SAM" id="Coils"/>
    </source>
</evidence>
<evidence type="ECO:0008006" key="11">
    <source>
        <dbReference type="Google" id="ProtNLM"/>
    </source>
</evidence>
<evidence type="ECO:0000256" key="6">
    <source>
        <dbReference type="ARBA" id="ARBA00022884"/>
    </source>
</evidence>
<evidence type="ECO:0000256" key="4">
    <source>
        <dbReference type="ARBA" id="ARBA00022759"/>
    </source>
</evidence>
<evidence type="ECO:0000313" key="10">
    <source>
        <dbReference type="Proteomes" id="UP000190959"/>
    </source>
</evidence>
<keyword evidence="2" id="KW-1277">Toxin-antitoxin system</keyword>
<evidence type="ECO:0000256" key="3">
    <source>
        <dbReference type="ARBA" id="ARBA00022722"/>
    </source>
</evidence>
<dbReference type="Pfam" id="PF07927">
    <property type="entry name" value="HicA_toxin"/>
    <property type="match status" value="1"/>
</dbReference>
<dbReference type="InterPro" id="IPR012933">
    <property type="entry name" value="HicA_mRNA_interferase"/>
</dbReference>
<evidence type="ECO:0000256" key="5">
    <source>
        <dbReference type="ARBA" id="ARBA00022801"/>
    </source>
</evidence>
<gene>
    <name evidence="9" type="ORF">CBEIBR21_06405</name>
</gene>
<sequence>MNWIKQFSKLEKLYVDEILDFFIRFVEIKEHKFFSIYNRAYNLLYETNSTKIKDVEERLNNNEKEWCEIIGELPSIGDELGKEFNKFEKDMRVLEREFIKKTVVYVNRGQLPLYQKRCNVLRNKIEIMIKSMQDNYAEELVDILMQILHDAGKLASESDKKKYEIIQEENNKIQYKKIFDYKEMQELALDYGFEKVRTKGDHMMYKHTKTNKLVPIVGHEIQIGLSRTIQKQLYRNSRVA</sequence>